<dbReference type="PANTHER" id="PTHR30429:SF0">
    <property type="entry name" value="METHIONINE-BINDING LIPOPROTEIN METQ"/>
    <property type="match status" value="1"/>
</dbReference>
<protein>
    <recommendedName>
        <fullName evidence="6">Lipoprotein</fullName>
    </recommendedName>
</protein>
<dbReference type="CDD" id="cd13597">
    <property type="entry name" value="PBP2_lipoprotein_Tp32"/>
    <property type="match status" value="1"/>
</dbReference>
<dbReference type="SUPFAM" id="SSF53850">
    <property type="entry name" value="Periplasmic binding protein-like II"/>
    <property type="match status" value="1"/>
</dbReference>
<sequence length="280" mass="29842">MRIRRRVRDVTVLLAASAAVLAGCGSENASTTDEGAASTDGPLRVGVSPVPHGEILEFIDQELAADAGLELEVVPFNDYVQPNTALQDGSLEANYFQTVPYLDNFQIEHGGEYEWIEAVHLEPLGLYSDSVESVDDLPDGATIGVSNDPANLNRGLQLLADNGLISLREGTEGQATEADVEDNPRNFEFAPLEAAQLAVSLQDTDASVINGNYAIDSGLSPADDSILLEEAEGNPNANGVVTTPELADDPRIATLVELLTSDEVRQFIEENYDGGVLPSF</sequence>
<evidence type="ECO:0000313" key="10">
    <source>
        <dbReference type="Proteomes" id="UP000185511"/>
    </source>
</evidence>
<organism evidence="9 10">
    <name type="scientific">Actinoalloteichus fjordicus</name>
    <dbReference type="NCBI Taxonomy" id="1612552"/>
    <lineage>
        <taxon>Bacteria</taxon>
        <taxon>Bacillati</taxon>
        <taxon>Actinomycetota</taxon>
        <taxon>Actinomycetes</taxon>
        <taxon>Pseudonocardiales</taxon>
        <taxon>Pseudonocardiaceae</taxon>
        <taxon>Actinoalloteichus</taxon>
    </lineage>
</organism>
<evidence type="ECO:0000256" key="2">
    <source>
        <dbReference type="ARBA" id="ARBA00022729"/>
    </source>
</evidence>
<dbReference type="GO" id="GO:0016020">
    <property type="term" value="C:membrane"/>
    <property type="evidence" value="ECO:0007669"/>
    <property type="project" value="UniProtKB-SubCell"/>
</dbReference>
<dbReference type="Proteomes" id="UP000185511">
    <property type="component" value="Chromosome"/>
</dbReference>
<reference evidence="10" key="1">
    <citation type="submission" date="2016-06" db="EMBL/GenBank/DDBJ databases">
        <title>Complete genome sequence of Actinoalloteichus fjordicus DSM 46855 (=ADI127-17), type strain of the new species Actinoalloteichus fjordicus.</title>
        <authorList>
            <person name="Ruckert C."/>
            <person name="Nouioui I."/>
            <person name="Willmese J."/>
            <person name="van Wezel G."/>
            <person name="Klenk H.-P."/>
            <person name="Kalinowski J."/>
            <person name="Zotchev S.B."/>
        </authorList>
    </citation>
    <scope>NUCLEOTIDE SEQUENCE [LARGE SCALE GENOMIC DNA]</scope>
    <source>
        <strain evidence="10">ADI127-7</strain>
    </source>
</reference>
<dbReference type="AlphaFoldDB" id="A0AAC9L7W1"/>
<evidence type="ECO:0000256" key="8">
    <source>
        <dbReference type="SAM" id="SignalP"/>
    </source>
</evidence>
<dbReference type="PIRSF" id="PIRSF002854">
    <property type="entry name" value="MetQ"/>
    <property type="match status" value="1"/>
</dbReference>
<name>A0AAC9L7W1_9PSEU</name>
<dbReference type="Pfam" id="PF03180">
    <property type="entry name" value="Lipoprotein_9"/>
    <property type="match status" value="1"/>
</dbReference>
<keyword evidence="4" id="KW-0564">Palmitate</keyword>
<evidence type="ECO:0000256" key="3">
    <source>
        <dbReference type="ARBA" id="ARBA00023136"/>
    </source>
</evidence>
<evidence type="ECO:0000256" key="4">
    <source>
        <dbReference type="ARBA" id="ARBA00023139"/>
    </source>
</evidence>
<accession>A0AAC9L7W1</accession>
<evidence type="ECO:0000256" key="5">
    <source>
        <dbReference type="ARBA" id="ARBA00023288"/>
    </source>
</evidence>
<feature type="chain" id="PRO_5042111991" description="Lipoprotein" evidence="8">
    <location>
        <begin position="23"/>
        <end position="280"/>
    </location>
</feature>
<feature type="lipid moiety-binding region" description="S-diacylglycerol cysteine" evidence="7">
    <location>
        <position position="24"/>
    </location>
</feature>
<evidence type="ECO:0000256" key="6">
    <source>
        <dbReference type="PIRNR" id="PIRNR002854"/>
    </source>
</evidence>
<comment type="subcellular location">
    <subcellularLocation>
        <location evidence="1">Membrane</location>
        <topology evidence="1">Lipid-anchor</topology>
    </subcellularLocation>
</comment>
<dbReference type="Gene3D" id="3.40.190.10">
    <property type="entry name" value="Periplasmic binding protein-like II"/>
    <property type="match status" value="2"/>
</dbReference>
<keyword evidence="3" id="KW-0472">Membrane</keyword>
<dbReference type="PROSITE" id="PS51257">
    <property type="entry name" value="PROKAR_LIPOPROTEIN"/>
    <property type="match status" value="1"/>
</dbReference>
<dbReference type="KEGG" id="acad:UA74_03560"/>
<keyword evidence="5 6" id="KW-0449">Lipoprotein</keyword>
<proteinExistence type="inferred from homology"/>
<dbReference type="InterPro" id="IPR004872">
    <property type="entry name" value="Lipoprotein_NlpA"/>
</dbReference>
<dbReference type="PANTHER" id="PTHR30429">
    <property type="entry name" value="D-METHIONINE-BINDING LIPOPROTEIN METQ"/>
    <property type="match status" value="1"/>
</dbReference>
<keyword evidence="10" id="KW-1185">Reference proteome</keyword>
<feature type="signal peptide" evidence="8">
    <location>
        <begin position="1"/>
        <end position="22"/>
    </location>
</feature>
<comment type="similarity">
    <text evidence="6">Belongs to the nlpA lipoprotein family.</text>
</comment>
<evidence type="ECO:0000256" key="7">
    <source>
        <dbReference type="PIRSR" id="PIRSR002854-1"/>
    </source>
</evidence>
<dbReference type="EMBL" id="CP016076">
    <property type="protein sequence ID" value="APU12793.1"/>
    <property type="molecule type" value="Genomic_DNA"/>
</dbReference>
<gene>
    <name evidence="9" type="ORF">UA74_03560</name>
</gene>
<evidence type="ECO:0000313" key="9">
    <source>
        <dbReference type="EMBL" id="APU12793.1"/>
    </source>
</evidence>
<keyword evidence="2 8" id="KW-0732">Signal</keyword>
<evidence type="ECO:0000256" key="1">
    <source>
        <dbReference type="ARBA" id="ARBA00004635"/>
    </source>
</evidence>
<dbReference type="RefSeq" id="WP_075738884.1">
    <property type="nucleotide sequence ID" value="NZ_CP016076.1"/>
</dbReference>